<dbReference type="EMBL" id="JAPNKA010000001">
    <property type="protein sequence ID" value="MCY1075587.1"/>
    <property type="molecule type" value="Genomic_DNA"/>
</dbReference>
<keyword evidence="2" id="KW-0812">Transmembrane</keyword>
<comment type="caution">
    <text evidence="4">The sequence shown here is derived from an EMBL/GenBank/DDBJ whole genome shotgun (WGS) entry which is preliminary data.</text>
</comment>
<evidence type="ECO:0000313" key="4">
    <source>
        <dbReference type="EMBL" id="MCY1075587.1"/>
    </source>
</evidence>
<reference evidence="4 5" key="1">
    <citation type="submission" date="2022-11" db="EMBL/GenBank/DDBJ databases">
        <title>Minimal conservation of predation-associated metabolite biosynthetic gene clusters underscores biosynthetic potential of Myxococcota including descriptions for ten novel species: Archangium lansinium sp. nov., Myxococcus landrumus sp. nov., Nannocystis bai.</title>
        <authorList>
            <person name="Ahearne A."/>
            <person name="Stevens C."/>
            <person name="Phillips K."/>
        </authorList>
    </citation>
    <scope>NUCLEOTIDE SEQUENCE [LARGE SCALE GENOMIC DNA]</scope>
    <source>
        <strain evidence="4 5">MIWBW</strain>
    </source>
</reference>
<organism evidence="4 5">
    <name type="scientific">Archangium lansingense</name>
    <dbReference type="NCBI Taxonomy" id="2995310"/>
    <lineage>
        <taxon>Bacteria</taxon>
        <taxon>Pseudomonadati</taxon>
        <taxon>Myxococcota</taxon>
        <taxon>Myxococcia</taxon>
        <taxon>Myxococcales</taxon>
        <taxon>Cystobacterineae</taxon>
        <taxon>Archangiaceae</taxon>
        <taxon>Archangium</taxon>
    </lineage>
</organism>
<proteinExistence type="predicted"/>
<name>A0ABT4A1R0_9BACT</name>
<dbReference type="CDD" id="cd11614">
    <property type="entry name" value="SAF_CpaB_FlgA_like"/>
    <property type="match status" value="1"/>
</dbReference>
<keyword evidence="5" id="KW-1185">Reference proteome</keyword>
<keyword evidence="2" id="KW-1133">Transmembrane helix</keyword>
<evidence type="ECO:0000259" key="3">
    <source>
        <dbReference type="SMART" id="SM00858"/>
    </source>
</evidence>
<keyword evidence="2" id="KW-0472">Membrane</keyword>
<evidence type="ECO:0000256" key="2">
    <source>
        <dbReference type="SAM" id="Phobius"/>
    </source>
</evidence>
<sequence length="165" mass="17557">MSAPRKPLHKGMLAGGIAVGLGVGLVASGFGAGVLAYTLVKKAERESRAGWILVPVVVAKRDVAPVEALKLDDLAQRSIPEQLVTSSLVRPDSSAYVIGQSLTVPVQEGEPLRWAFFPVATENLKPEETLLSKECERALDLQPDRPKPDQTAGKIRERIVGGGSP</sequence>
<dbReference type="SMART" id="SM00858">
    <property type="entry name" value="SAF"/>
    <property type="match status" value="1"/>
</dbReference>
<dbReference type="RefSeq" id="WP_267534513.1">
    <property type="nucleotide sequence ID" value="NZ_JAPNKA010000001.1"/>
</dbReference>
<feature type="domain" description="SAF" evidence="3">
    <location>
        <begin position="54"/>
        <end position="118"/>
    </location>
</feature>
<evidence type="ECO:0000313" key="5">
    <source>
        <dbReference type="Proteomes" id="UP001207654"/>
    </source>
</evidence>
<feature type="compositionally biased region" description="Basic and acidic residues" evidence="1">
    <location>
        <begin position="138"/>
        <end position="159"/>
    </location>
</feature>
<dbReference type="Proteomes" id="UP001207654">
    <property type="component" value="Unassembled WGS sequence"/>
</dbReference>
<protein>
    <submittedName>
        <fullName evidence="4">SAF domain-containing protein</fullName>
    </submittedName>
</protein>
<accession>A0ABT4A1R0</accession>
<dbReference type="InterPro" id="IPR013974">
    <property type="entry name" value="SAF"/>
</dbReference>
<dbReference type="Pfam" id="PF08666">
    <property type="entry name" value="SAF"/>
    <property type="match status" value="1"/>
</dbReference>
<evidence type="ECO:0000256" key="1">
    <source>
        <dbReference type="SAM" id="MobiDB-lite"/>
    </source>
</evidence>
<gene>
    <name evidence="4" type="ORF">OV287_13970</name>
</gene>
<feature type="region of interest" description="Disordered" evidence="1">
    <location>
        <begin position="138"/>
        <end position="165"/>
    </location>
</feature>
<feature type="transmembrane region" description="Helical" evidence="2">
    <location>
        <begin position="12"/>
        <end position="40"/>
    </location>
</feature>